<proteinExistence type="predicted"/>
<name>A0ABD3HQ58_9MARC</name>
<gene>
    <name evidence="2" type="ORF">R1sor_007174</name>
</gene>
<accession>A0ABD3HQ58</accession>
<feature type="compositionally biased region" description="Acidic residues" evidence="1">
    <location>
        <begin position="127"/>
        <end position="136"/>
    </location>
</feature>
<dbReference type="AlphaFoldDB" id="A0ABD3HQ58"/>
<evidence type="ECO:0000313" key="3">
    <source>
        <dbReference type="Proteomes" id="UP001633002"/>
    </source>
</evidence>
<reference evidence="2 3" key="1">
    <citation type="submission" date="2024-09" db="EMBL/GenBank/DDBJ databases">
        <title>Chromosome-scale assembly of Riccia sorocarpa.</title>
        <authorList>
            <person name="Paukszto L."/>
        </authorList>
    </citation>
    <scope>NUCLEOTIDE SEQUENCE [LARGE SCALE GENOMIC DNA]</scope>
    <source>
        <strain evidence="2">LP-2024</strain>
        <tissue evidence="2">Aerial parts of the thallus</tissue>
    </source>
</reference>
<organism evidence="2 3">
    <name type="scientific">Riccia sorocarpa</name>
    <dbReference type="NCBI Taxonomy" id="122646"/>
    <lineage>
        <taxon>Eukaryota</taxon>
        <taxon>Viridiplantae</taxon>
        <taxon>Streptophyta</taxon>
        <taxon>Embryophyta</taxon>
        <taxon>Marchantiophyta</taxon>
        <taxon>Marchantiopsida</taxon>
        <taxon>Marchantiidae</taxon>
        <taxon>Marchantiales</taxon>
        <taxon>Ricciaceae</taxon>
        <taxon>Riccia</taxon>
    </lineage>
</organism>
<evidence type="ECO:0000256" key="1">
    <source>
        <dbReference type="SAM" id="MobiDB-lite"/>
    </source>
</evidence>
<sequence length="162" mass="17907">MEGRITGLRSEEGRTLVHQLFTDDIGVFIAAKHECLRELNKILDIYELASGAKVNLSKTLVMPLGSSEVPQWVREEGCEIAMAKKRSNTWGYAQESMCLTMQQSMSSGESQHDDSASSTRTSSNNSSEEEWSSDSSEDSHELLDDALGDEVVLSRNGSDRND</sequence>
<protein>
    <recommendedName>
        <fullName evidence="4">Reverse transcriptase domain-containing protein</fullName>
    </recommendedName>
</protein>
<feature type="region of interest" description="Disordered" evidence="1">
    <location>
        <begin position="101"/>
        <end position="162"/>
    </location>
</feature>
<comment type="caution">
    <text evidence="2">The sequence shown here is derived from an EMBL/GenBank/DDBJ whole genome shotgun (WGS) entry which is preliminary data.</text>
</comment>
<evidence type="ECO:0008006" key="4">
    <source>
        <dbReference type="Google" id="ProtNLM"/>
    </source>
</evidence>
<evidence type="ECO:0000313" key="2">
    <source>
        <dbReference type="EMBL" id="KAL3693523.1"/>
    </source>
</evidence>
<keyword evidence="3" id="KW-1185">Reference proteome</keyword>
<dbReference type="Proteomes" id="UP001633002">
    <property type="component" value="Unassembled WGS sequence"/>
</dbReference>
<feature type="compositionally biased region" description="Low complexity" evidence="1">
    <location>
        <begin position="116"/>
        <end position="126"/>
    </location>
</feature>
<dbReference type="EMBL" id="JBJQOH010000003">
    <property type="protein sequence ID" value="KAL3693523.1"/>
    <property type="molecule type" value="Genomic_DNA"/>
</dbReference>